<dbReference type="EMBL" id="VJSY01000027">
    <property type="protein sequence ID" value="MDR8755315.1"/>
    <property type="molecule type" value="Genomic_DNA"/>
</dbReference>
<evidence type="ECO:0000313" key="1">
    <source>
        <dbReference type="EMBL" id="MDR8755315.1"/>
    </source>
</evidence>
<keyword evidence="2" id="KW-1185">Reference proteome</keyword>
<organism evidence="1 2">
    <name type="scientific">Burkholderia pseudomultivorans</name>
    <dbReference type="NCBI Taxonomy" id="1207504"/>
    <lineage>
        <taxon>Bacteria</taxon>
        <taxon>Pseudomonadati</taxon>
        <taxon>Pseudomonadota</taxon>
        <taxon>Betaproteobacteria</taxon>
        <taxon>Burkholderiales</taxon>
        <taxon>Burkholderiaceae</taxon>
        <taxon>Burkholderia</taxon>
        <taxon>Burkholderia cepacia complex</taxon>
    </lineage>
</organism>
<dbReference type="Proteomes" id="UP001248067">
    <property type="component" value="Unassembled WGS sequence"/>
</dbReference>
<protein>
    <recommendedName>
        <fullName evidence="3">GNAT family N-acetyltransferase</fullName>
    </recommendedName>
</protein>
<evidence type="ECO:0000313" key="2">
    <source>
        <dbReference type="Proteomes" id="UP001248067"/>
    </source>
</evidence>
<reference evidence="1 2" key="1">
    <citation type="submission" date="2019-06" db="EMBL/GenBank/DDBJ databases">
        <title>Evolution of Burkholderia multivorans in the lungs of Cystic Fibrosis patients.</title>
        <authorList>
            <person name="Moreira L.M."/>
        </authorList>
    </citation>
    <scope>NUCLEOTIDE SEQUENCE [LARGE SCALE GENOMIC DNA]</scope>
    <source>
        <strain evidence="1 2">VC13239</strain>
    </source>
</reference>
<evidence type="ECO:0008006" key="3">
    <source>
        <dbReference type="Google" id="ProtNLM"/>
    </source>
</evidence>
<dbReference type="RefSeq" id="WP_244131502.1">
    <property type="nucleotide sequence ID" value="NZ_CADFDQ010000030.1"/>
</dbReference>
<comment type="caution">
    <text evidence="1">The sequence shown here is derived from an EMBL/GenBank/DDBJ whole genome shotgun (WGS) entry which is preliminary data.</text>
</comment>
<name>A0ABU2E630_9BURK</name>
<gene>
    <name evidence="1" type="ORF">FEQ00_03745</name>
</gene>
<sequence>MRTPFTVRAACASDAGQLTTLARLSKAHWGYPREWLDLWEADLTVTPAVIPGRFFPILRIMV</sequence>
<accession>A0ABU2E630</accession>
<proteinExistence type="predicted"/>